<evidence type="ECO:0000313" key="2">
    <source>
        <dbReference type="EMBL" id="KAL1487544.1"/>
    </source>
</evidence>
<sequence length="148" mass="16956">MIIGCESETKNHKCRKDDKKKYLALKLERDENDIAINKVLTPLTTPLRKIVENTLPTDKKRQKINAGTSPSSSTVKAKIESSDTVKEEEKINNSASISNQQQQHQQQPQLQQQNSDDDNDDDDDDDENNYDDAIDFDKSIDERNMQTF</sequence>
<feature type="compositionally biased region" description="Polar residues" evidence="1">
    <location>
        <begin position="65"/>
        <end position="75"/>
    </location>
</feature>
<reference evidence="2 3" key="1">
    <citation type="submission" date="2024-05" db="EMBL/GenBank/DDBJ databases">
        <title>Genetic variation in Jamaican populations of the coffee berry borer (Hypothenemus hampei).</title>
        <authorList>
            <person name="Errbii M."/>
            <person name="Myrie A."/>
        </authorList>
    </citation>
    <scope>NUCLEOTIDE SEQUENCE [LARGE SCALE GENOMIC DNA]</scope>
    <source>
        <strain evidence="2">JA-Hopewell-2020-01-JO</strain>
        <tissue evidence="2">Whole body</tissue>
    </source>
</reference>
<organism evidence="2 3">
    <name type="scientific">Hypothenemus hampei</name>
    <name type="common">Coffee berry borer</name>
    <dbReference type="NCBI Taxonomy" id="57062"/>
    <lineage>
        <taxon>Eukaryota</taxon>
        <taxon>Metazoa</taxon>
        <taxon>Ecdysozoa</taxon>
        <taxon>Arthropoda</taxon>
        <taxon>Hexapoda</taxon>
        <taxon>Insecta</taxon>
        <taxon>Pterygota</taxon>
        <taxon>Neoptera</taxon>
        <taxon>Endopterygota</taxon>
        <taxon>Coleoptera</taxon>
        <taxon>Polyphaga</taxon>
        <taxon>Cucujiformia</taxon>
        <taxon>Curculionidae</taxon>
        <taxon>Scolytinae</taxon>
        <taxon>Hypothenemus</taxon>
    </lineage>
</organism>
<proteinExistence type="predicted"/>
<protein>
    <submittedName>
        <fullName evidence="2">Uncharacterized protein</fullName>
    </submittedName>
</protein>
<feature type="compositionally biased region" description="Acidic residues" evidence="1">
    <location>
        <begin position="115"/>
        <end position="134"/>
    </location>
</feature>
<dbReference type="EMBL" id="JBDJPC010000032">
    <property type="protein sequence ID" value="KAL1487544.1"/>
    <property type="molecule type" value="Genomic_DNA"/>
</dbReference>
<comment type="caution">
    <text evidence="2">The sequence shown here is derived from an EMBL/GenBank/DDBJ whole genome shotgun (WGS) entry which is preliminary data.</text>
</comment>
<feature type="region of interest" description="Disordered" evidence="1">
    <location>
        <begin position="54"/>
        <end position="148"/>
    </location>
</feature>
<dbReference type="Proteomes" id="UP001566132">
    <property type="component" value="Unassembled WGS sequence"/>
</dbReference>
<feature type="compositionally biased region" description="Basic and acidic residues" evidence="1">
    <location>
        <begin position="77"/>
        <end position="91"/>
    </location>
</feature>
<gene>
    <name evidence="2" type="ORF">ABEB36_015783</name>
</gene>
<evidence type="ECO:0000256" key="1">
    <source>
        <dbReference type="SAM" id="MobiDB-lite"/>
    </source>
</evidence>
<dbReference type="AlphaFoldDB" id="A0ABD1DZ19"/>
<evidence type="ECO:0000313" key="3">
    <source>
        <dbReference type="Proteomes" id="UP001566132"/>
    </source>
</evidence>
<feature type="compositionally biased region" description="Low complexity" evidence="1">
    <location>
        <begin position="99"/>
        <end position="114"/>
    </location>
</feature>
<feature type="compositionally biased region" description="Basic and acidic residues" evidence="1">
    <location>
        <begin position="135"/>
        <end position="148"/>
    </location>
</feature>
<name>A0ABD1DZ19_HYPHA</name>
<keyword evidence="3" id="KW-1185">Reference proteome</keyword>
<accession>A0ABD1DZ19</accession>